<feature type="compositionally biased region" description="Basic and acidic residues" evidence="2">
    <location>
        <begin position="1556"/>
        <end position="1566"/>
    </location>
</feature>
<dbReference type="CDD" id="cd17158">
    <property type="entry name" value="DCX3_DCDC5"/>
    <property type="match status" value="1"/>
</dbReference>
<dbReference type="InterPro" id="IPR056415">
    <property type="entry name" value="DCX2_DCDC1"/>
</dbReference>
<feature type="domain" description="DCDC1 second doublecortin-like" evidence="3">
    <location>
        <begin position="316"/>
        <end position="418"/>
    </location>
</feature>
<dbReference type="InterPro" id="IPR036572">
    <property type="entry name" value="Doublecortin_dom_sf"/>
</dbReference>
<accession>A0ABD0KI35</accession>
<evidence type="ECO:0000313" key="6">
    <source>
        <dbReference type="Proteomes" id="UP001519460"/>
    </source>
</evidence>
<evidence type="ECO:0000256" key="1">
    <source>
        <dbReference type="SAM" id="Coils"/>
    </source>
</evidence>
<feature type="coiled-coil region" evidence="1">
    <location>
        <begin position="428"/>
        <end position="504"/>
    </location>
</feature>
<evidence type="ECO:0000313" key="5">
    <source>
        <dbReference type="EMBL" id="KAK7486707.1"/>
    </source>
</evidence>
<evidence type="ECO:0000259" key="3">
    <source>
        <dbReference type="Pfam" id="PF24478"/>
    </source>
</evidence>
<reference evidence="5 6" key="1">
    <citation type="journal article" date="2023" name="Sci. Data">
        <title>Genome assembly of the Korean intertidal mud-creeper Batillaria attramentaria.</title>
        <authorList>
            <person name="Patra A.K."/>
            <person name="Ho P.T."/>
            <person name="Jun S."/>
            <person name="Lee S.J."/>
            <person name="Kim Y."/>
            <person name="Won Y.J."/>
        </authorList>
    </citation>
    <scope>NUCLEOTIDE SEQUENCE [LARGE SCALE GENOMIC DNA]</scope>
    <source>
        <strain evidence="5">Wonlab-2016</strain>
    </source>
</reference>
<feature type="region of interest" description="Disordered" evidence="2">
    <location>
        <begin position="1108"/>
        <end position="1151"/>
    </location>
</feature>
<feature type="region of interest" description="Disordered" evidence="2">
    <location>
        <begin position="1590"/>
        <end position="1622"/>
    </location>
</feature>
<feature type="region of interest" description="Disordered" evidence="2">
    <location>
        <begin position="155"/>
        <end position="192"/>
    </location>
</feature>
<gene>
    <name evidence="5" type="ORF">BaRGS_00022108</name>
</gene>
<evidence type="ECO:0008006" key="7">
    <source>
        <dbReference type="Google" id="ProtNLM"/>
    </source>
</evidence>
<keyword evidence="6" id="KW-1185">Reference proteome</keyword>
<dbReference type="EMBL" id="JACVVK020000175">
    <property type="protein sequence ID" value="KAK7486707.1"/>
    <property type="molecule type" value="Genomic_DNA"/>
</dbReference>
<feature type="region of interest" description="Disordered" evidence="2">
    <location>
        <begin position="946"/>
        <end position="986"/>
    </location>
</feature>
<dbReference type="SUPFAM" id="SSF50370">
    <property type="entry name" value="Ricin B-like lectins"/>
    <property type="match status" value="2"/>
</dbReference>
<feature type="compositionally biased region" description="Low complexity" evidence="2">
    <location>
        <begin position="126"/>
        <end position="138"/>
    </location>
</feature>
<dbReference type="Proteomes" id="UP001519460">
    <property type="component" value="Unassembled WGS sequence"/>
</dbReference>
<keyword evidence="1" id="KW-0175">Coiled coil</keyword>
<feature type="region of interest" description="Disordered" evidence="2">
    <location>
        <begin position="1547"/>
        <end position="1571"/>
    </location>
</feature>
<dbReference type="CDD" id="cd17156">
    <property type="entry name" value="DCX1_DCDC5"/>
    <property type="match status" value="1"/>
</dbReference>
<dbReference type="PANTHER" id="PTHR46302:SF3">
    <property type="entry name" value="DOUBLECORTIN DOMAIN-CONTAINING PROTEIN 1"/>
    <property type="match status" value="1"/>
</dbReference>
<feature type="compositionally biased region" description="Basic and acidic residues" evidence="2">
    <location>
        <begin position="1604"/>
        <end position="1614"/>
    </location>
</feature>
<feature type="domain" description="DCDC1 second doublecortin-like" evidence="3">
    <location>
        <begin position="1464"/>
        <end position="1527"/>
    </location>
</feature>
<feature type="domain" description="Doublecortin" evidence="4">
    <location>
        <begin position="527"/>
        <end position="625"/>
    </location>
</feature>
<dbReference type="InterPro" id="IPR043188">
    <property type="entry name" value="DCDC1"/>
</dbReference>
<evidence type="ECO:0000256" key="2">
    <source>
        <dbReference type="SAM" id="MobiDB-lite"/>
    </source>
</evidence>
<dbReference type="PROSITE" id="PS50231">
    <property type="entry name" value="RICIN_B_LECTIN"/>
    <property type="match status" value="2"/>
</dbReference>
<name>A0ABD0KI35_9CAEN</name>
<sequence length="1905" mass="214587">MAAEGGKAKTSTFAIQMGGDGGSGRRGTRPGSVRPASGRISDRQQVEKQHTFQRGSHLFNRAKSGLVSYEDLLVAQYLDELRREKSEVRTEKELPPSPYLQRLPHANLYYGKMARRRPRSSRRRPMSASTASQSGMSSKPKIDAKFIADSNLWDPATPRAEAQPRKQRPASAPIRRARPFSGASYTSNGQRFRPGSAYKSVFKRQPHTIKVYAFKNGTRDTFVHIAAPNLKILLEFATDKLGLAFAARRIFLEDGVEVFDAADIPPDADVYISMGENYKDPFGNTKKNMIVRQGAKWSLNGIILPEERKKRSRLRMSKRLRSLAQNNYMRIIIYRNGKWSEPREIVVDPSKFDEFLQSCTGSLDLRNYAKKAFDWEGNEITDLEDTPVLDDCLQQNTSQVRGPLWISAGEGFSPLGTKEFLLNIKQVLREKLKRVKFYQKEIDAALNEEYDKVTLASVKSMKSEELYEASEKVETEITQLKEALKRVDGKLEAIKDEAEKEEEKGSVYRMSHIKEVSANDRLVGRKGLKLRVYENGMQDGEFVFYFNLREAQRGVESKERLLERLLDELSCSQRASNAEQPRLTAVAQKIFDKFGHEIKDVMTLVKEEEDDDDPEVWVSYGEPFISPFTYCLELIVDKATRFTSEEGVDHIFREQLMDPGHVELTKDPGNWEASIGFPALYDSPEDDMLKNDPDKVNSMKEHAEVDKRGAFLLLKDKNNLALYPELTINEKPRRGHQDAHIWVISKSGYISSKAMPQLCFTVSDSRVEARLFTSGTPIEGFMVTVQKKMAGNPNQIWTFSPDGTISSEAYPQLALTYLGNKHGDEESYSSNTPQGVPPGTRVYFIMADPLGKKDASCQRFGLKQERFDNLGQWKYTDAPNTEWNKLALSWPVKQDGTLNEKYDWPMEGFFMPSVPPLQRSHKKGAGFSGDAAVRLLVLKNGERDGPVPVVGPNLTTMMKQEGRREKPEKSRKNRPKETTDGEGSIQDDLNMHCMDFTIRELELTMFLDSCTALLNLPFAARRIFDEDGVEHFTLQSLKRDQVVYVSCGEPWSDPQLTREEQRRRLLLSQLSSDVSKMRQYCALQNPENFVVEVEGALVPNARLVVNKQWRHGEDEDTGPDSRADLESEMQQQSVGQQDEEETEDSAGRTAHERAHLLSEQRANALKWPWERVMNVSHSLDGTDMEAQMYSDPELYEKFKPRLSPRVSRDTLQQFVYEDGFIACAANRNLVLGATTQEGRVSEVLLVKRQPDDISQRWAMLGNGEIRSRISQKQVLTVSLPNGIEGRGENARPLSFVGCPITLQSRRANQFGHAHQRWHYDAETGLISAFSADVHDKEITAANKADVCTYAISGAVEIDQPGYEAEVPSRRHGNLKLKVCVSCARAMRGRHKLQALPPNTPFSCAMGIAKSLKIPQVGSFRVLNGKVDLSTHEAEITLQSWENQLEVLRKESSTSAIASEINAARTVTTVKVMAYKNGEGRMRPGEIICGSTVEGILQQCTQRLGLNTSARRLYAEDGTMFLDIDDIVAWAVSAYRSALADKLEAMLLSDGDQPPSDNREQEERMEQLEQSATQGVDAIVSQALANVQLFGEEGEDSSRGQVDSRAGEEGDERAQAETTPRLLEESKVDTVEANKIAKRREQLLSRVELPPLDAILRYPIEVWVSSGKNFVPPEVVESKEENRRKKHALKSQVCQELDIEKHVLRQMKGRRFRDQSPGAYRSTLSSRQPVVIEGHWQDSTVEERVKHQSVSKLQTHLGEIQANQKGDKSQVVGVNLSGALYKQPVVKRVNVFVNGESPEHAVTVWGETLSQLLENATLKLGLWKTAKRFYTTEGKLIETIDDINSEQLLCVSTGKTFTQSQSQRTTVEVRANWGRARKQYGPQATDIGVTVNKNPKVDVAMGPQQP</sequence>
<feature type="compositionally biased region" description="Basic and acidic residues" evidence="2">
    <location>
        <begin position="40"/>
        <end position="50"/>
    </location>
</feature>
<feature type="coiled-coil region" evidence="1">
    <location>
        <begin position="548"/>
        <end position="575"/>
    </location>
</feature>
<dbReference type="Pfam" id="PF24478">
    <property type="entry name" value="DCX2_DCDC1"/>
    <property type="match status" value="2"/>
</dbReference>
<dbReference type="InterPro" id="IPR057424">
    <property type="entry name" value="Ubiquitin_DCDC1"/>
</dbReference>
<dbReference type="PANTHER" id="PTHR46302">
    <property type="entry name" value="DOUBLECORTIN DOMAIN-CONTAINING PROTEIN 1"/>
    <property type="match status" value="1"/>
</dbReference>
<feature type="compositionally biased region" description="Basic residues" evidence="2">
    <location>
        <begin position="113"/>
        <end position="125"/>
    </location>
</feature>
<dbReference type="InterPro" id="IPR035992">
    <property type="entry name" value="Ricin_B-like_lectins"/>
</dbReference>
<evidence type="ECO:0000259" key="4">
    <source>
        <dbReference type="Pfam" id="PF25510"/>
    </source>
</evidence>
<dbReference type="Pfam" id="PF25510">
    <property type="entry name" value="Ubiquitin_DCDC1"/>
    <property type="match status" value="1"/>
</dbReference>
<comment type="caution">
    <text evidence="5">The sequence shown here is derived from an EMBL/GenBank/DDBJ whole genome shotgun (WGS) entry which is preliminary data.</text>
</comment>
<dbReference type="SUPFAM" id="SSF89837">
    <property type="entry name" value="Doublecortin (DC)"/>
    <property type="match status" value="5"/>
</dbReference>
<feature type="region of interest" description="Disordered" evidence="2">
    <location>
        <begin position="86"/>
        <end position="140"/>
    </location>
</feature>
<feature type="compositionally biased region" description="Basic and acidic residues" evidence="2">
    <location>
        <begin position="960"/>
        <end position="979"/>
    </location>
</feature>
<protein>
    <recommendedName>
        <fullName evidence="7">Doublecortin domain-containing protein</fullName>
    </recommendedName>
</protein>
<proteinExistence type="predicted"/>
<organism evidence="5 6">
    <name type="scientific">Batillaria attramentaria</name>
    <dbReference type="NCBI Taxonomy" id="370345"/>
    <lineage>
        <taxon>Eukaryota</taxon>
        <taxon>Metazoa</taxon>
        <taxon>Spiralia</taxon>
        <taxon>Lophotrochozoa</taxon>
        <taxon>Mollusca</taxon>
        <taxon>Gastropoda</taxon>
        <taxon>Caenogastropoda</taxon>
        <taxon>Sorbeoconcha</taxon>
        <taxon>Cerithioidea</taxon>
        <taxon>Batillariidae</taxon>
        <taxon>Batillaria</taxon>
    </lineage>
</organism>
<dbReference type="CDD" id="cd17155">
    <property type="entry name" value="DCX_DCDC1"/>
    <property type="match status" value="1"/>
</dbReference>
<feature type="region of interest" description="Disordered" evidence="2">
    <location>
        <begin position="1"/>
        <end position="55"/>
    </location>
</feature>